<dbReference type="EMBL" id="UGPB01000001">
    <property type="protein sequence ID" value="STY31212.1"/>
    <property type="molecule type" value="Genomic_DNA"/>
</dbReference>
<feature type="domain" description="Glutamine amidotransferase" evidence="1">
    <location>
        <begin position="45"/>
        <end position="206"/>
    </location>
</feature>
<keyword evidence="3" id="KW-1185">Reference proteome</keyword>
<dbReference type="Proteomes" id="UP000255297">
    <property type="component" value="Unassembled WGS sequence"/>
</dbReference>
<evidence type="ECO:0000313" key="2">
    <source>
        <dbReference type="EMBL" id="STY31212.1"/>
    </source>
</evidence>
<dbReference type="Gene3D" id="3.40.50.880">
    <property type="match status" value="1"/>
</dbReference>
<dbReference type="PANTHER" id="PTHR42695:SF5">
    <property type="entry name" value="GLUTAMINE AMIDOTRANSFERASE YLR126C-RELATED"/>
    <property type="match status" value="1"/>
</dbReference>
<dbReference type="STRING" id="1122170.GCA_000701265_03041"/>
<accession>A0A378LW54</accession>
<keyword evidence="2" id="KW-0808">Transferase</keyword>
<dbReference type="InterPro" id="IPR029062">
    <property type="entry name" value="Class_I_gatase-like"/>
</dbReference>
<dbReference type="Pfam" id="PF00117">
    <property type="entry name" value="GATase"/>
    <property type="match status" value="1"/>
</dbReference>
<dbReference type="RefSeq" id="WP_242601904.1">
    <property type="nucleotide sequence ID" value="NZ_CAAAIS010000009.1"/>
</dbReference>
<dbReference type="PROSITE" id="PS51273">
    <property type="entry name" value="GATASE_TYPE_1"/>
    <property type="match status" value="1"/>
</dbReference>
<evidence type="ECO:0000313" key="3">
    <source>
        <dbReference type="Proteomes" id="UP000255297"/>
    </source>
</evidence>
<dbReference type="InterPro" id="IPR017926">
    <property type="entry name" value="GATASE"/>
</dbReference>
<gene>
    <name evidence="2" type="ORF">NCTC11532_02790</name>
</gene>
<protein>
    <submittedName>
        <fullName evidence="2">Glutamine amidotransferase</fullName>
    </submittedName>
</protein>
<dbReference type="InterPro" id="IPR044992">
    <property type="entry name" value="ChyE-like"/>
</dbReference>
<keyword evidence="2" id="KW-0315">Glutamine amidotransferase</keyword>
<organism evidence="2 3">
    <name type="scientific">Legionella wadsworthii</name>
    <dbReference type="NCBI Taxonomy" id="28088"/>
    <lineage>
        <taxon>Bacteria</taxon>
        <taxon>Pseudomonadati</taxon>
        <taxon>Pseudomonadota</taxon>
        <taxon>Gammaproteobacteria</taxon>
        <taxon>Legionellales</taxon>
        <taxon>Legionellaceae</taxon>
        <taxon>Legionella</taxon>
    </lineage>
</organism>
<name>A0A378LW54_9GAMM</name>
<dbReference type="SUPFAM" id="SSF52317">
    <property type="entry name" value="Class I glutamine amidotransferase-like"/>
    <property type="match status" value="1"/>
</dbReference>
<dbReference type="AlphaFoldDB" id="A0A378LW54"/>
<dbReference type="GO" id="GO:0016740">
    <property type="term" value="F:transferase activity"/>
    <property type="evidence" value="ECO:0007669"/>
    <property type="project" value="UniProtKB-KW"/>
</dbReference>
<dbReference type="CDD" id="cd01741">
    <property type="entry name" value="GATase1_1"/>
    <property type="match status" value="1"/>
</dbReference>
<evidence type="ECO:0000259" key="1">
    <source>
        <dbReference type="Pfam" id="PF00117"/>
    </source>
</evidence>
<dbReference type="PANTHER" id="PTHR42695">
    <property type="entry name" value="GLUTAMINE AMIDOTRANSFERASE YLR126C-RELATED"/>
    <property type="match status" value="1"/>
</dbReference>
<proteinExistence type="predicted"/>
<sequence>MNKVYMFGFCVIIISLYLKEIISRIETMVRVLVLQHSPFEPLGIIIHTLKRMKLRIRYINFARDPHQRVDINRYHGIVVLGGAMHPSEINLYPHLIHEIELLQQAITKQIPVLGICLGSQLLNLALGGSCYELEKPEFGWVPVNQCGQHELFGSFVEPLHVFQWHQFANHTVPGAQVLLENNRCVQAFCYHQNTIGLQFHLEVDMRLVQRWLEHPNYLEHLRRHLLPQDIHTIHTGTQLYLHKSMMVARSFFTNFCRQFNKNSYALPSWTAGRDLF</sequence>
<dbReference type="GO" id="GO:0005829">
    <property type="term" value="C:cytosol"/>
    <property type="evidence" value="ECO:0007669"/>
    <property type="project" value="TreeGrafter"/>
</dbReference>
<reference evidence="2 3" key="1">
    <citation type="submission" date="2018-06" db="EMBL/GenBank/DDBJ databases">
        <authorList>
            <consortium name="Pathogen Informatics"/>
            <person name="Doyle S."/>
        </authorList>
    </citation>
    <scope>NUCLEOTIDE SEQUENCE [LARGE SCALE GENOMIC DNA]</scope>
    <source>
        <strain evidence="2 3">NCTC11532</strain>
    </source>
</reference>